<dbReference type="EMBL" id="CAJNOQ010000938">
    <property type="protein sequence ID" value="CAF0852902.1"/>
    <property type="molecule type" value="Genomic_DNA"/>
</dbReference>
<evidence type="ECO:0000313" key="3">
    <source>
        <dbReference type="Proteomes" id="UP000663829"/>
    </source>
</evidence>
<dbReference type="Proteomes" id="UP000681722">
    <property type="component" value="Unassembled WGS sequence"/>
</dbReference>
<organism evidence="1 3">
    <name type="scientific">Didymodactylos carnosus</name>
    <dbReference type="NCBI Taxonomy" id="1234261"/>
    <lineage>
        <taxon>Eukaryota</taxon>
        <taxon>Metazoa</taxon>
        <taxon>Spiralia</taxon>
        <taxon>Gnathifera</taxon>
        <taxon>Rotifera</taxon>
        <taxon>Eurotatoria</taxon>
        <taxon>Bdelloidea</taxon>
        <taxon>Philodinida</taxon>
        <taxon>Philodinidae</taxon>
        <taxon>Didymodactylos</taxon>
    </lineage>
</organism>
<proteinExistence type="predicted"/>
<sequence>MAVGSLVHQTQRVTLSSSVNSPSKKWWTMLKYTLGRNKHSSVPSLLGTSTHQSASSPHDRAQLLNKYFCSVGTAVSSINPLAANSLPQPKIIMSEFRINVYEVYELLLRIDTGKATAPGTTNRMLKEGAPVMTPVLTYLFNESLHISKAFDKVSHDGLIVKLRSKGIPDEWDEPSTKSHPEIGSMFEYLEYLMNVIKETDGDNIEMAKRLRQDSELIRCGKTVLISFLCQKVLDDELATFSIHAGSKIRRIRMIRTSLSPYDYFQGNNIENSLTEEENDLIGLMEIPPDSAKQRAILENIYLPSLYYDSRIDRKAELIHVACKIECFHTRSGPEMTRNRGRLYRKA</sequence>
<reference evidence="1" key="1">
    <citation type="submission" date="2021-02" db="EMBL/GenBank/DDBJ databases">
        <authorList>
            <person name="Nowell W R."/>
        </authorList>
    </citation>
    <scope>NUCLEOTIDE SEQUENCE</scope>
</reference>
<dbReference type="AlphaFoldDB" id="A0A813W608"/>
<comment type="caution">
    <text evidence="1">The sequence shown here is derived from an EMBL/GenBank/DDBJ whole genome shotgun (WGS) entry which is preliminary data.</text>
</comment>
<name>A0A813W608_9BILA</name>
<evidence type="ECO:0000313" key="1">
    <source>
        <dbReference type="EMBL" id="CAF0852902.1"/>
    </source>
</evidence>
<keyword evidence="3" id="KW-1185">Reference proteome</keyword>
<dbReference type="PANTHER" id="PTHR47510">
    <property type="entry name" value="REVERSE TRANSCRIPTASE DOMAIN-CONTAINING PROTEIN"/>
    <property type="match status" value="1"/>
</dbReference>
<accession>A0A813W608</accession>
<evidence type="ECO:0000313" key="2">
    <source>
        <dbReference type="EMBL" id="CAF3640552.1"/>
    </source>
</evidence>
<gene>
    <name evidence="1" type="ORF">GPM918_LOCUS6168</name>
    <name evidence="2" type="ORF">SRO942_LOCUS6168</name>
</gene>
<dbReference type="PANTHER" id="PTHR47510:SF3">
    <property type="entry name" value="ENDO_EXONUCLEASE_PHOSPHATASE DOMAIN-CONTAINING PROTEIN"/>
    <property type="match status" value="1"/>
</dbReference>
<dbReference type="Proteomes" id="UP000663829">
    <property type="component" value="Unassembled WGS sequence"/>
</dbReference>
<dbReference type="EMBL" id="CAJOBC010000938">
    <property type="protein sequence ID" value="CAF3640552.1"/>
    <property type="molecule type" value="Genomic_DNA"/>
</dbReference>
<protein>
    <submittedName>
        <fullName evidence="1">Uncharacterized protein</fullName>
    </submittedName>
</protein>